<dbReference type="PANTHER" id="PTHR11138">
    <property type="entry name" value="METHIONYL-TRNA FORMYLTRANSFERASE"/>
    <property type="match status" value="1"/>
</dbReference>
<name>M9M173_PSEA3</name>
<proteinExistence type="predicted"/>
<evidence type="ECO:0000256" key="1">
    <source>
        <dbReference type="ARBA" id="ARBA00012261"/>
    </source>
</evidence>
<dbReference type="InterPro" id="IPR002376">
    <property type="entry name" value="Formyl_transf_N"/>
</dbReference>
<accession>M9M173</accession>
<dbReference type="SUPFAM" id="SSF53328">
    <property type="entry name" value="Formyltransferase"/>
    <property type="match status" value="1"/>
</dbReference>
<organism evidence="3 4">
    <name type="scientific">Pseudozyma antarctica (strain T-34)</name>
    <name type="common">Yeast</name>
    <name type="synonym">Candida antarctica</name>
    <dbReference type="NCBI Taxonomy" id="1151754"/>
    <lineage>
        <taxon>Eukaryota</taxon>
        <taxon>Fungi</taxon>
        <taxon>Dikarya</taxon>
        <taxon>Basidiomycota</taxon>
        <taxon>Ustilaginomycotina</taxon>
        <taxon>Ustilaginomycetes</taxon>
        <taxon>Ustilaginales</taxon>
        <taxon>Ustilaginaceae</taxon>
        <taxon>Moesziomyces</taxon>
    </lineage>
</organism>
<dbReference type="GO" id="GO:0005739">
    <property type="term" value="C:mitochondrion"/>
    <property type="evidence" value="ECO:0007669"/>
    <property type="project" value="TreeGrafter"/>
</dbReference>
<dbReference type="PANTHER" id="PTHR11138:SF5">
    <property type="entry name" value="METHIONYL-TRNA FORMYLTRANSFERASE, MITOCHONDRIAL"/>
    <property type="match status" value="1"/>
</dbReference>
<dbReference type="OrthoDB" id="10268103at2759"/>
<dbReference type="Gene3D" id="3.40.50.12230">
    <property type="match status" value="1"/>
</dbReference>
<dbReference type="STRING" id="1151754.M9M173"/>
<protein>
    <recommendedName>
        <fullName evidence="1">methionyl-tRNA formyltransferase</fullName>
        <ecNumber evidence="1">2.1.2.9</ecNumber>
    </recommendedName>
</protein>
<sequence length="406" mass="44147">MMLLRKTRPVSTARAWLAHSRVRLALPTAFSAFSTASTTAGPDVPPTVPYDVLFCGTDAFAASSLAALISQRELYSSLHVLTPADAGQKWGARRMRVSPVKQLALEHSLPHQQVPAVEDGGMAAYTLPSDLPLSRSSILLTCSFGHLIPDLLLDAFPQPWQRINIHPSLLPQLRGAAPIQWALARRLTRSGVSIQTLEKGKFDTGRIIAQTAFDFPPLKDAGFLEVQDAMAERAARLLVQTLSDLPTYWANSWEQDEAQRSLAPKLKSTHSVVQWSRMQAADIVARNNAFSYLYPLSTTLHPAVEGTSFRPVEVTLSDVAAIAHADLDAVDPAAAQAMHDAATKPGCALLSSALSALVVKTTASNPPHHLLVRTLKTAGKKPKRAQEWYAAYHDRAHPTTRMLTLA</sequence>
<dbReference type="InterPro" id="IPR041711">
    <property type="entry name" value="Met-tRNA-FMT_N"/>
</dbReference>
<dbReference type="InterPro" id="IPR036477">
    <property type="entry name" value="Formyl_transf_N_sf"/>
</dbReference>
<feature type="domain" description="Formyl transferase N-terminal" evidence="2">
    <location>
        <begin position="140"/>
        <end position="240"/>
    </location>
</feature>
<dbReference type="EMBL" id="DF196792">
    <property type="protein sequence ID" value="GAC77384.1"/>
    <property type="molecule type" value="Genomic_DNA"/>
</dbReference>
<evidence type="ECO:0000259" key="2">
    <source>
        <dbReference type="Pfam" id="PF00551"/>
    </source>
</evidence>
<keyword evidence="3" id="KW-0808">Transferase</keyword>
<dbReference type="Proteomes" id="UP000011976">
    <property type="component" value="Unassembled WGS sequence"/>
</dbReference>
<evidence type="ECO:0000313" key="3">
    <source>
        <dbReference type="EMBL" id="GAC77384.1"/>
    </source>
</evidence>
<dbReference type="EC" id="2.1.2.9" evidence="1"/>
<gene>
    <name evidence="3" type="ORF">PANT_26c00025</name>
</gene>
<dbReference type="Pfam" id="PF00551">
    <property type="entry name" value="Formyl_trans_N"/>
    <property type="match status" value="1"/>
</dbReference>
<evidence type="ECO:0000313" key="4">
    <source>
        <dbReference type="Proteomes" id="UP000011976"/>
    </source>
</evidence>
<dbReference type="CDD" id="cd08646">
    <property type="entry name" value="FMT_core_Met-tRNA-FMT_N"/>
    <property type="match status" value="1"/>
</dbReference>
<reference evidence="4" key="1">
    <citation type="journal article" date="2013" name="Genome Announc.">
        <title>Genome sequence of the basidiomycetous yeast Pseudozyma antarctica T-34, a producer of the glycolipid biosurfactants mannosylerythritol lipids.</title>
        <authorList>
            <person name="Morita T."/>
            <person name="Koike H."/>
            <person name="Koyama Y."/>
            <person name="Hagiwara H."/>
            <person name="Ito E."/>
            <person name="Fukuoka T."/>
            <person name="Imura T."/>
            <person name="Machida M."/>
            <person name="Kitamoto D."/>
        </authorList>
    </citation>
    <scope>NUCLEOTIDE SEQUENCE [LARGE SCALE GENOMIC DNA]</scope>
    <source>
        <strain evidence="4">T-34</strain>
    </source>
</reference>
<dbReference type="AlphaFoldDB" id="M9M173"/>
<dbReference type="GO" id="GO:0004479">
    <property type="term" value="F:methionyl-tRNA formyltransferase activity"/>
    <property type="evidence" value="ECO:0007669"/>
    <property type="project" value="UniProtKB-EC"/>
</dbReference>